<dbReference type="EMBL" id="CBTN010000136">
    <property type="protein sequence ID" value="CDH61118.1"/>
    <property type="molecule type" value="Genomic_DNA"/>
</dbReference>
<dbReference type="VEuPathDB" id="FungiDB:LCOR_11895.1"/>
<reference evidence="1" key="1">
    <citation type="submission" date="2013-08" db="EMBL/GenBank/DDBJ databases">
        <title>Gene expansion shapes genome architecture in the human pathogen Lichtheimia corymbifera: an evolutionary genomics analysis in the ancient terrestrial Mucorales (Mucoromycotina).</title>
        <authorList>
            <person name="Schwartze V.U."/>
            <person name="Winter S."/>
            <person name="Shelest E."/>
            <person name="Marcet-Houben M."/>
            <person name="Horn F."/>
            <person name="Wehner S."/>
            <person name="Hoffmann K."/>
            <person name="Riege K."/>
            <person name="Sammeth M."/>
            <person name="Nowrousian M."/>
            <person name="Valiante V."/>
            <person name="Linde J."/>
            <person name="Jacobsen I.D."/>
            <person name="Marz M."/>
            <person name="Brakhage A.A."/>
            <person name="Gabaldon T."/>
            <person name="Bocker S."/>
            <person name="Voigt K."/>
        </authorList>
    </citation>
    <scope>NUCLEOTIDE SEQUENCE [LARGE SCALE GENOMIC DNA]</scope>
    <source>
        <strain evidence="1">FSU 9682</strain>
    </source>
</reference>
<accession>A0A068SFI1</accession>
<evidence type="ECO:0000313" key="2">
    <source>
        <dbReference type="Proteomes" id="UP000027586"/>
    </source>
</evidence>
<protein>
    <submittedName>
        <fullName evidence="1">Uncharacterized protein</fullName>
    </submittedName>
</protein>
<dbReference type="AlphaFoldDB" id="A0A068SFI1"/>
<dbReference type="Proteomes" id="UP000027586">
    <property type="component" value="Unassembled WGS sequence"/>
</dbReference>
<proteinExistence type="predicted"/>
<evidence type="ECO:0000313" key="1">
    <source>
        <dbReference type="EMBL" id="CDH61118.1"/>
    </source>
</evidence>
<dbReference type="OrthoDB" id="2284467at2759"/>
<sequence>MSRLLRDHVKQLLDSNNNMNVRQIRTILQRQVAALPLSKRDAYISSDDIYNMYRQWRDSRSRKDPVDFVSVRLWLDHLLTQQFSVWVYKPLEVGQSYAFAADGQYGCHDFDELSRRF</sequence>
<organism evidence="1 2">
    <name type="scientific">Lichtheimia corymbifera JMRC:FSU:9682</name>
    <dbReference type="NCBI Taxonomy" id="1263082"/>
    <lineage>
        <taxon>Eukaryota</taxon>
        <taxon>Fungi</taxon>
        <taxon>Fungi incertae sedis</taxon>
        <taxon>Mucoromycota</taxon>
        <taxon>Mucoromycotina</taxon>
        <taxon>Mucoromycetes</taxon>
        <taxon>Mucorales</taxon>
        <taxon>Lichtheimiaceae</taxon>
        <taxon>Lichtheimia</taxon>
    </lineage>
</organism>
<keyword evidence="2" id="KW-1185">Reference proteome</keyword>
<comment type="caution">
    <text evidence="1">The sequence shown here is derived from an EMBL/GenBank/DDBJ whole genome shotgun (WGS) entry which is preliminary data.</text>
</comment>
<gene>
    <name evidence="1" type="ORF">LCOR_11895.1</name>
</gene>
<name>A0A068SFI1_9FUNG</name>